<proteinExistence type="predicted"/>
<name>A0A6G1J9A3_9PLEO</name>
<sequence length="208" mass="23283">DITRLYLQHRMCTTEMGILVNPQVPLGNHGLKVADIACGTGIWLVDLAKHAPKSVQLDGFNISTAHFPPKDELPTNVNLMQMDTTTAIPDRLVGRYDVVHSGRTTFYILNEDPSLHLRNFVALLSFWYGPGGYLFWDELDLGAVHPRASDPSISYDCADKMEAFGRAWLQSQGVTTRWVGRMDAIFQEHGLQVLDFKRVPVSDGMARP</sequence>
<dbReference type="InterPro" id="IPR029063">
    <property type="entry name" value="SAM-dependent_MTases_sf"/>
</dbReference>
<dbReference type="EMBL" id="MU005576">
    <property type="protein sequence ID" value="KAF2686773.1"/>
    <property type="molecule type" value="Genomic_DNA"/>
</dbReference>
<feature type="non-terminal residue" evidence="1">
    <location>
        <position position="1"/>
    </location>
</feature>
<evidence type="ECO:0008006" key="3">
    <source>
        <dbReference type="Google" id="ProtNLM"/>
    </source>
</evidence>
<dbReference type="OrthoDB" id="3737176at2759"/>
<organism evidence="1 2">
    <name type="scientific">Lentithecium fluviatile CBS 122367</name>
    <dbReference type="NCBI Taxonomy" id="1168545"/>
    <lineage>
        <taxon>Eukaryota</taxon>
        <taxon>Fungi</taxon>
        <taxon>Dikarya</taxon>
        <taxon>Ascomycota</taxon>
        <taxon>Pezizomycotina</taxon>
        <taxon>Dothideomycetes</taxon>
        <taxon>Pleosporomycetidae</taxon>
        <taxon>Pleosporales</taxon>
        <taxon>Massarineae</taxon>
        <taxon>Lentitheciaceae</taxon>
        <taxon>Lentithecium</taxon>
    </lineage>
</organism>
<keyword evidence="2" id="KW-1185">Reference proteome</keyword>
<dbReference type="SUPFAM" id="SSF53335">
    <property type="entry name" value="S-adenosyl-L-methionine-dependent methyltransferases"/>
    <property type="match status" value="1"/>
</dbReference>
<dbReference type="Proteomes" id="UP000799291">
    <property type="component" value="Unassembled WGS sequence"/>
</dbReference>
<dbReference type="Gene3D" id="3.40.50.150">
    <property type="entry name" value="Vaccinia Virus protein VP39"/>
    <property type="match status" value="1"/>
</dbReference>
<evidence type="ECO:0000313" key="2">
    <source>
        <dbReference type="Proteomes" id="UP000799291"/>
    </source>
</evidence>
<gene>
    <name evidence="1" type="ORF">K458DRAFT_297194</name>
</gene>
<dbReference type="AlphaFoldDB" id="A0A6G1J9A3"/>
<reference evidence="1" key="1">
    <citation type="journal article" date="2020" name="Stud. Mycol.">
        <title>101 Dothideomycetes genomes: a test case for predicting lifestyles and emergence of pathogens.</title>
        <authorList>
            <person name="Haridas S."/>
            <person name="Albert R."/>
            <person name="Binder M."/>
            <person name="Bloem J."/>
            <person name="Labutti K."/>
            <person name="Salamov A."/>
            <person name="Andreopoulos B."/>
            <person name="Baker S."/>
            <person name="Barry K."/>
            <person name="Bills G."/>
            <person name="Bluhm B."/>
            <person name="Cannon C."/>
            <person name="Castanera R."/>
            <person name="Culley D."/>
            <person name="Daum C."/>
            <person name="Ezra D."/>
            <person name="Gonzalez J."/>
            <person name="Henrissat B."/>
            <person name="Kuo A."/>
            <person name="Liang C."/>
            <person name="Lipzen A."/>
            <person name="Lutzoni F."/>
            <person name="Magnuson J."/>
            <person name="Mondo S."/>
            <person name="Nolan M."/>
            <person name="Ohm R."/>
            <person name="Pangilinan J."/>
            <person name="Park H.-J."/>
            <person name="Ramirez L."/>
            <person name="Alfaro M."/>
            <person name="Sun H."/>
            <person name="Tritt A."/>
            <person name="Yoshinaga Y."/>
            <person name="Zwiers L.-H."/>
            <person name="Turgeon B."/>
            <person name="Goodwin S."/>
            <person name="Spatafora J."/>
            <person name="Crous P."/>
            <person name="Grigoriev I."/>
        </authorList>
    </citation>
    <scope>NUCLEOTIDE SEQUENCE</scope>
    <source>
        <strain evidence="1">CBS 122367</strain>
    </source>
</reference>
<evidence type="ECO:0000313" key="1">
    <source>
        <dbReference type="EMBL" id="KAF2686773.1"/>
    </source>
</evidence>
<protein>
    <recommendedName>
        <fullName evidence="3">S-adenosyl-L-methionine-dependent methyltransferase</fullName>
    </recommendedName>
</protein>
<accession>A0A6G1J9A3</accession>
<dbReference type="CDD" id="cd02440">
    <property type="entry name" value="AdoMet_MTases"/>
    <property type="match status" value="1"/>
</dbReference>